<feature type="domain" description="PTS EIIA type-2" evidence="26">
    <location>
        <begin position="469"/>
        <end position="609"/>
    </location>
</feature>
<evidence type="ECO:0000256" key="15">
    <source>
        <dbReference type="ARBA" id="ARBA00022683"/>
    </source>
</evidence>
<protein>
    <recommendedName>
        <fullName evidence="6">Mannitol-specific phosphotransferase enzyme IIA component</fullName>
        <ecNumber evidence="5">2.7.1.197</ecNumber>
    </recommendedName>
    <alternativeName>
        <fullName evidence="22">EIIA</fullName>
    </alternativeName>
    <alternativeName>
        <fullName evidence="24">EIICB-Mtl</fullName>
    </alternativeName>
    <alternativeName>
        <fullName evidence="21">EIICBA-Mtl</fullName>
    </alternativeName>
    <alternativeName>
        <fullName evidence="23">EIII</fullName>
    </alternativeName>
    <alternativeName>
        <fullName evidence="20">PTS system mannitol-specific EIIA component</fullName>
    </alternativeName>
    <alternativeName>
        <fullName evidence="8">PTS system mannitol-specific EIICB component</fullName>
    </alternativeName>
    <alternativeName>
        <fullName evidence="7">PTS system mannitol-specific EIICBA component</fullName>
    </alternativeName>
</protein>
<dbReference type="PROSITE" id="PS51094">
    <property type="entry name" value="PTS_EIIA_TYPE_2"/>
    <property type="match status" value="1"/>
</dbReference>
<feature type="transmembrane region" description="Helical" evidence="25">
    <location>
        <begin position="315"/>
        <end position="336"/>
    </location>
</feature>
<keyword evidence="19 25" id="KW-0472">Membrane</keyword>
<evidence type="ECO:0000256" key="18">
    <source>
        <dbReference type="ARBA" id="ARBA00022989"/>
    </source>
</evidence>
<dbReference type="NCBIfam" id="NF011663">
    <property type="entry name" value="PRK15083.1"/>
    <property type="match status" value="1"/>
</dbReference>
<feature type="transmembrane region" description="Helical" evidence="25">
    <location>
        <begin position="270"/>
        <end position="295"/>
    </location>
</feature>
<feature type="domain" description="PTS EIIB type-2" evidence="27">
    <location>
        <begin position="365"/>
        <end position="456"/>
    </location>
</feature>
<keyword evidence="14" id="KW-0808">Transferase</keyword>
<dbReference type="Pfam" id="PF00359">
    <property type="entry name" value="PTS_EIIA_2"/>
    <property type="match status" value="1"/>
</dbReference>
<dbReference type="EC" id="2.7.1.197" evidence="5"/>
<evidence type="ECO:0000256" key="17">
    <source>
        <dbReference type="ARBA" id="ARBA00022777"/>
    </source>
</evidence>
<keyword evidence="12" id="KW-0597">Phosphoprotein</keyword>
<keyword evidence="15" id="KW-0598">Phosphotransferase system</keyword>
<gene>
    <name evidence="29" type="ORF">ISU02_19505</name>
</gene>
<dbReference type="CDD" id="cd00211">
    <property type="entry name" value="PTS_IIA_fru"/>
    <property type="match status" value="1"/>
</dbReference>
<keyword evidence="11" id="KW-0997">Cell inner membrane</keyword>
<dbReference type="PROSITE" id="PS51099">
    <property type="entry name" value="PTS_EIIB_TYPE_2"/>
    <property type="match status" value="1"/>
</dbReference>
<dbReference type="PANTHER" id="PTHR30181">
    <property type="entry name" value="MANNITOL PERMEASE IIC COMPONENT"/>
    <property type="match status" value="1"/>
</dbReference>
<accession>A0ABR9ZXU1</accession>
<dbReference type="RefSeq" id="WP_194703522.1">
    <property type="nucleotide sequence ID" value="NZ_JADKNH010000014.1"/>
</dbReference>
<dbReference type="Gene3D" id="3.40.930.10">
    <property type="entry name" value="Mannitol-specific EII, Chain A"/>
    <property type="match status" value="1"/>
</dbReference>
<evidence type="ECO:0000256" key="5">
    <source>
        <dbReference type="ARBA" id="ARBA00011909"/>
    </source>
</evidence>
<comment type="catalytic activity">
    <reaction evidence="1">
        <text>D-mannitol(out) + N(pros)-phospho-L-histidyl-[protein] = D-mannitol 1-phosphate(in) + L-histidyl-[protein]</text>
        <dbReference type="Rhea" id="RHEA:33363"/>
        <dbReference type="Rhea" id="RHEA-COMP:9745"/>
        <dbReference type="Rhea" id="RHEA-COMP:9746"/>
        <dbReference type="ChEBI" id="CHEBI:16899"/>
        <dbReference type="ChEBI" id="CHEBI:29979"/>
        <dbReference type="ChEBI" id="CHEBI:61381"/>
        <dbReference type="ChEBI" id="CHEBI:64837"/>
        <dbReference type="EC" id="2.7.1.197"/>
    </reaction>
</comment>
<dbReference type="Pfam" id="PF02378">
    <property type="entry name" value="PTS_EIIC"/>
    <property type="match status" value="1"/>
</dbReference>
<dbReference type="PROSITE" id="PS00372">
    <property type="entry name" value="PTS_EIIA_TYPE_2_HIS"/>
    <property type="match status" value="1"/>
</dbReference>
<evidence type="ECO:0000256" key="10">
    <source>
        <dbReference type="ARBA" id="ARBA00022475"/>
    </source>
</evidence>
<evidence type="ECO:0000256" key="2">
    <source>
        <dbReference type="ARBA" id="ARBA00002434"/>
    </source>
</evidence>
<evidence type="ECO:0000256" key="16">
    <source>
        <dbReference type="ARBA" id="ARBA00022692"/>
    </source>
</evidence>
<dbReference type="InterPro" id="IPR029503">
    <property type="entry name" value="PTS_EIIB_mannitol"/>
</dbReference>
<comment type="function">
    <text evidence="2">The phosphoenolpyruvate-dependent sugar phosphotransferase system (sugar PTS), a major carbohydrate active transport system, catalyzes the phosphorylation of incoming sugar substrates concomitantly with their translocation across the cell membrane. The enzyme II CmtAB PTS system is involved in D-mannitol transport.</text>
</comment>
<evidence type="ECO:0000256" key="12">
    <source>
        <dbReference type="ARBA" id="ARBA00022553"/>
    </source>
</evidence>
<comment type="caution">
    <text evidence="29">The sequence shown here is derived from an EMBL/GenBank/DDBJ whole genome shotgun (WGS) entry which is preliminary data.</text>
</comment>
<evidence type="ECO:0000256" key="20">
    <source>
        <dbReference type="ARBA" id="ARBA00029908"/>
    </source>
</evidence>
<evidence type="ECO:0000256" key="23">
    <source>
        <dbReference type="ARBA" id="ARBA00030962"/>
    </source>
</evidence>
<keyword evidence="13" id="KW-0762">Sugar transport</keyword>
<evidence type="ECO:0000256" key="6">
    <source>
        <dbReference type="ARBA" id="ARBA00014783"/>
    </source>
</evidence>
<evidence type="ECO:0000256" key="13">
    <source>
        <dbReference type="ARBA" id="ARBA00022597"/>
    </source>
</evidence>
<dbReference type="EMBL" id="JADKNH010000014">
    <property type="protein sequence ID" value="MBF4695285.1"/>
    <property type="molecule type" value="Genomic_DNA"/>
</dbReference>
<name>A0ABR9ZXU1_9FIRM</name>
<dbReference type="Gene3D" id="3.40.50.2300">
    <property type="match status" value="1"/>
</dbReference>
<keyword evidence="16 25" id="KW-0812">Transmembrane</keyword>
<feature type="transmembrane region" description="Helical" evidence="25">
    <location>
        <begin position="51"/>
        <end position="68"/>
    </location>
</feature>
<dbReference type="InterPro" id="IPR004718">
    <property type="entry name" value="PTS_IIC_mtl"/>
</dbReference>
<keyword evidence="30" id="KW-1185">Reference proteome</keyword>
<feature type="transmembrane region" description="Helical" evidence="25">
    <location>
        <begin position="21"/>
        <end position="39"/>
    </location>
</feature>
<keyword evidence="18 25" id="KW-1133">Transmembrane helix</keyword>
<evidence type="ECO:0000256" key="19">
    <source>
        <dbReference type="ARBA" id="ARBA00023136"/>
    </source>
</evidence>
<proteinExistence type="predicted"/>
<dbReference type="SUPFAM" id="SSF52794">
    <property type="entry name" value="PTS system IIB component-like"/>
    <property type="match status" value="1"/>
</dbReference>
<dbReference type="InterPro" id="IPR013014">
    <property type="entry name" value="PTS_EIIC_2"/>
</dbReference>
<evidence type="ECO:0000256" key="3">
    <source>
        <dbReference type="ARBA" id="ARBA00004429"/>
    </source>
</evidence>
<evidence type="ECO:0000256" key="7">
    <source>
        <dbReference type="ARBA" id="ARBA00015039"/>
    </source>
</evidence>
<dbReference type="NCBIfam" id="TIGR00851">
    <property type="entry name" value="mtlA"/>
    <property type="match status" value="1"/>
</dbReference>
<dbReference type="Pfam" id="PF02302">
    <property type="entry name" value="PTS_IIB"/>
    <property type="match status" value="1"/>
</dbReference>
<dbReference type="Proteomes" id="UP000614200">
    <property type="component" value="Unassembled WGS sequence"/>
</dbReference>
<evidence type="ECO:0000259" key="26">
    <source>
        <dbReference type="PROSITE" id="PS51094"/>
    </source>
</evidence>
<evidence type="ECO:0000256" key="25">
    <source>
        <dbReference type="SAM" id="Phobius"/>
    </source>
</evidence>
<evidence type="ECO:0000259" key="28">
    <source>
        <dbReference type="PROSITE" id="PS51104"/>
    </source>
</evidence>
<evidence type="ECO:0000256" key="4">
    <source>
        <dbReference type="ARBA" id="ARBA00011738"/>
    </source>
</evidence>
<evidence type="ECO:0000259" key="27">
    <source>
        <dbReference type="PROSITE" id="PS51099"/>
    </source>
</evidence>
<dbReference type="PROSITE" id="PS51104">
    <property type="entry name" value="PTS_EIIC_TYPE_2"/>
    <property type="match status" value="1"/>
</dbReference>
<dbReference type="SUPFAM" id="SSF55804">
    <property type="entry name" value="Phoshotransferase/anion transport protein"/>
    <property type="match status" value="1"/>
</dbReference>
<feature type="transmembrane region" description="Helical" evidence="25">
    <location>
        <begin position="80"/>
        <end position="113"/>
    </location>
</feature>
<reference evidence="29 30" key="1">
    <citation type="submission" date="2020-11" db="EMBL/GenBank/DDBJ databases">
        <title>Fusibacter basophilias sp. nov.</title>
        <authorList>
            <person name="Qiu D."/>
        </authorList>
    </citation>
    <scope>NUCLEOTIDE SEQUENCE [LARGE SCALE GENOMIC DNA]</scope>
    <source>
        <strain evidence="29 30">Q10-2</strain>
    </source>
</reference>
<evidence type="ECO:0000256" key="9">
    <source>
        <dbReference type="ARBA" id="ARBA00022448"/>
    </source>
</evidence>
<keyword evidence="10" id="KW-1003">Cell membrane</keyword>
<organism evidence="29 30">
    <name type="scientific">Fusibacter ferrireducens</name>
    <dbReference type="NCBI Taxonomy" id="2785058"/>
    <lineage>
        <taxon>Bacteria</taxon>
        <taxon>Bacillati</taxon>
        <taxon>Bacillota</taxon>
        <taxon>Clostridia</taxon>
        <taxon>Eubacteriales</taxon>
        <taxon>Eubacteriales Family XII. Incertae Sedis</taxon>
        <taxon>Fusibacter</taxon>
    </lineage>
</organism>
<dbReference type="InterPro" id="IPR002178">
    <property type="entry name" value="PTS_EIIA_type-2_dom"/>
</dbReference>
<evidence type="ECO:0000256" key="1">
    <source>
        <dbReference type="ARBA" id="ARBA00001655"/>
    </source>
</evidence>
<comment type="subcellular location">
    <subcellularLocation>
        <location evidence="3">Cell inner membrane</location>
        <topology evidence="3">Multi-pass membrane protein</topology>
    </subcellularLocation>
</comment>
<evidence type="ECO:0000256" key="11">
    <source>
        <dbReference type="ARBA" id="ARBA00022519"/>
    </source>
</evidence>
<dbReference type="InterPro" id="IPR016152">
    <property type="entry name" value="PTrfase/Anion_transptr"/>
</dbReference>
<dbReference type="InterPro" id="IPR003352">
    <property type="entry name" value="PTS_EIIC"/>
</dbReference>
<evidence type="ECO:0000256" key="8">
    <source>
        <dbReference type="ARBA" id="ARBA00021825"/>
    </source>
</evidence>
<keyword evidence="9" id="KW-0813">Transport</keyword>
<dbReference type="InterPro" id="IPR003501">
    <property type="entry name" value="PTS_EIIB_2/3"/>
</dbReference>
<comment type="subunit">
    <text evidence="4">Homodimer.</text>
</comment>
<keyword evidence="17" id="KW-0418">Kinase</keyword>
<evidence type="ECO:0000256" key="14">
    <source>
        <dbReference type="ARBA" id="ARBA00022679"/>
    </source>
</evidence>
<evidence type="ECO:0000256" key="22">
    <source>
        <dbReference type="ARBA" id="ARBA00030956"/>
    </source>
</evidence>
<evidence type="ECO:0000313" key="30">
    <source>
        <dbReference type="Proteomes" id="UP000614200"/>
    </source>
</evidence>
<evidence type="ECO:0000313" key="29">
    <source>
        <dbReference type="EMBL" id="MBF4695285.1"/>
    </source>
</evidence>
<dbReference type="CDD" id="cd05567">
    <property type="entry name" value="PTS_IIB_mannitol"/>
    <property type="match status" value="1"/>
</dbReference>
<dbReference type="InterPro" id="IPR013011">
    <property type="entry name" value="PTS_EIIB_2"/>
</dbReference>
<feature type="transmembrane region" description="Helical" evidence="25">
    <location>
        <begin position="133"/>
        <end position="152"/>
    </location>
</feature>
<sequence>MIVREKITSKLQEFGRFLSRMVMPNIGAFITWGIITTLFNPKGWLPNASLSQLINPMILYLLPILIAYSGGRVVAGTRGGVVGVIGTMGLIVGSEIPMFIGAMIMGPLGGLIIKKVDQVIKEKVPTGFEMLTGNFSAGIVGTFLIIFAYKAAGPAIFWMTQALEYVVDIVVKHDLLFFTAIFIEPAKVLFLNNAINHGVLSPLGIQESLATGKSIFFLLETNPGPGLGVVLAYWVYGKGQIKQTAPGAAIIHFLGGIHEIYFPYILLNPALFIAVILGGMMGIFAFEILGCGLVATPSPGSIFAVLALAPKNSFVAVIIGVVLSTFASFSISGLILKRKTDWNVDPEETEETSIFKDYKGDYEISKIYFACDAGMGSSAMGASLLTKLLSQYNLDIPVANIAIDEIPRDADVVITFTDLVGRARKQAPLALHVGIKDFLDKQQYEQLLDEIIEHCTILEVKMENKKPTEILMKSNIILNQVSVTKEQAIERAGKLLFESGYVGEGYIQGMQAREEKFSTYIGNGVAIPHGENNVKELILASGIVVIQYPNGIDFGENKWAKLVIGIAGKGNEHIQLLANIAEAIEETEILEKMLTTSDPEYIYQLFSSEEMHF</sequence>
<dbReference type="InterPro" id="IPR036095">
    <property type="entry name" value="PTS_EIIB-like_sf"/>
</dbReference>
<evidence type="ECO:0000256" key="21">
    <source>
        <dbReference type="ARBA" id="ARBA00030684"/>
    </source>
</evidence>
<feature type="domain" description="PTS EIIC type-2" evidence="28">
    <location>
        <begin position="14"/>
        <end position="331"/>
    </location>
</feature>
<dbReference type="PANTHER" id="PTHR30181:SF2">
    <property type="entry name" value="PTS SYSTEM MANNITOL-SPECIFIC EIICBA COMPONENT"/>
    <property type="match status" value="1"/>
</dbReference>
<dbReference type="InterPro" id="IPR050893">
    <property type="entry name" value="Sugar_PTS"/>
</dbReference>
<evidence type="ECO:0000256" key="24">
    <source>
        <dbReference type="ARBA" id="ARBA00033349"/>
    </source>
</evidence>